<evidence type="ECO:0000259" key="1">
    <source>
        <dbReference type="Pfam" id="PF01869"/>
    </source>
</evidence>
<dbReference type="Proteomes" id="UP000295748">
    <property type="component" value="Chromosome"/>
</dbReference>
<dbReference type="EMBL" id="CP038266">
    <property type="protein sequence ID" value="QBR87755.1"/>
    <property type="molecule type" value="Genomic_DNA"/>
</dbReference>
<organism evidence="2 3">
    <name type="scientific">Microbacterium wangchenii</name>
    <dbReference type="NCBI Taxonomy" id="2541726"/>
    <lineage>
        <taxon>Bacteria</taxon>
        <taxon>Bacillati</taxon>
        <taxon>Actinomycetota</taxon>
        <taxon>Actinomycetes</taxon>
        <taxon>Micrococcales</taxon>
        <taxon>Microbacteriaceae</taxon>
        <taxon>Microbacterium</taxon>
    </lineage>
</organism>
<dbReference type="PANTHER" id="PTHR43190">
    <property type="entry name" value="N-ACETYL-D-GLUCOSAMINE KINASE"/>
    <property type="match status" value="1"/>
</dbReference>
<dbReference type="RefSeq" id="WP_135063417.1">
    <property type="nucleotide sequence ID" value="NZ_CP038266.1"/>
</dbReference>
<evidence type="ECO:0000313" key="2">
    <source>
        <dbReference type="EMBL" id="QBR87755.1"/>
    </source>
</evidence>
<protein>
    <recommendedName>
        <fullName evidence="1">ATPase BadF/BadG/BcrA/BcrD type domain-containing protein</fullName>
    </recommendedName>
</protein>
<gene>
    <name evidence="2" type="ORF">E4K62_02990</name>
</gene>
<proteinExistence type="predicted"/>
<reference evidence="2 3" key="1">
    <citation type="submission" date="2019-03" db="EMBL/GenBank/DDBJ databases">
        <authorList>
            <person name="Dong K."/>
        </authorList>
    </citation>
    <scope>NUCLEOTIDE SEQUENCE [LARGE SCALE GENOMIC DNA]</scope>
    <source>
        <strain evidence="3">dk512</strain>
    </source>
</reference>
<feature type="domain" description="ATPase BadF/BadG/BcrA/BcrD type" evidence="1">
    <location>
        <begin position="104"/>
        <end position="253"/>
    </location>
</feature>
<accession>A0ABX5SSB2</accession>
<dbReference type="InterPro" id="IPR002731">
    <property type="entry name" value="ATPase_BadF"/>
</dbReference>
<dbReference type="SUPFAM" id="SSF53067">
    <property type="entry name" value="Actin-like ATPase domain"/>
    <property type="match status" value="1"/>
</dbReference>
<name>A0ABX5SSB2_9MICO</name>
<dbReference type="Pfam" id="PF01869">
    <property type="entry name" value="BcrAD_BadFG"/>
    <property type="match status" value="1"/>
</dbReference>
<keyword evidence="3" id="KW-1185">Reference proteome</keyword>
<dbReference type="Gene3D" id="3.30.420.40">
    <property type="match status" value="2"/>
</dbReference>
<dbReference type="InterPro" id="IPR052519">
    <property type="entry name" value="Euk-type_GlcNAc_Kinase"/>
</dbReference>
<dbReference type="InterPro" id="IPR043129">
    <property type="entry name" value="ATPase_NBD"/>
</dbReference>
<sequence length="309" mass="32290">MTSVGAFVDIGKSQTRLHALGSGQIRTHSAEGISPSEKGDHGRIIAETIGRLLAEAGAESATHLLIGSTSELSAPEVESLFHELRVRIPEAVIGLTDDGTLSHARALNAPGVVLAVGTGVIAVARTADGGVSRFDGWGPLAGDRGSAVEVGRWALRAAYRAVDEARHSPLRRAVEQMLGELTPYVARAVVADERWPATLAGFAVQVCDAADHGDAEAGAILDDAVDELIRTARMSVTAAGAGDVVVTGRFGEAPALRTRLALRFADEDMRLSAPLPPDAVGIEEILSGPYASSITFAWDDRRTASRGGY</sequence>
<evidence type="ECO:0000313" key="3">
    <source>
        <dbReference type="Proteomes" id="UP000295748"/>
    </source>
</evidence>
<dbReference type="PANTHER" id="PTHR43190:SF3">
    <property type="entry name" value="N-ACETYL-D-GLUCOSAMINE KINASE"/>
    <property type="match status" value="1"/>
</dbReference>